<dbReference type="GO" id="GO:0005737">
    <property type="term" value="C:cytoplasm"/>
    <property type="evidence" value="ECO:0007669"/>
    <property type="project" value="TreeGrafter"/>
</dbReference>
<evidence type="ECO:0000256" key="2">
    <source>
        <dbReference type="ARBA" id="ARBA00022741"/>
    </source>
</evidence>
<dbReference type="Gene3D" id="1.10.510.10">
    <property type="entry name" value="Transferase(Phosphotransferase) domain 1"/>
    <property type="match status" value="1"/>
</dbReference>
<evidence type="ECO:0000256" key="7">
    <source>
        <dbReference type="SAM" id="Phobius"/>
    </source>
</evidence>
<organism evidence="9 10">
    <name type="scientific">Colletotrichum asianum</name>
    <dbReference type="NCBI Taxonomy" id="702518"/>
    <lineage>
        <taxon>Eukaryota</taxon>
        <taxon>Fungi</taxon>
        <taxon>Dikarya</taxon>
        <taxon>Ascomycota</taxon>
        <taxon>Pezizomycotina</taxon>
        <taxon>Sordariomycetes</taxon>
        <taxon>Hypocreomycetidae</taxon>
        <taxon>Glomerellales</taxon>
        <taxon>Glomerellaceae</taxon>
        <taxon>Colletotrichum</taxon>
        <taxon>Colletotrichum gloeosporioides species complex</taxon>
    </lineage>
</organism>
<dbReference type="Proteomes" id="UP000434172">
    <property type="component" value="Unassembled WGS sequence"/>
</dbReference>
<evidence type="ECO:0000256" key="6">
    <source>
        <dbReference type="SAM" id="MobiDB-lite"/>
    </source>
</evidence>
<evidence type="ECO:0000256" key="5">
    <source>
        <dbReference type="ARBA" id="ARBA00037982"/>
    </source>
</evidence>
<keyword evidence="7" id="KW-0812">Transmembrane</keyword>
<evidence type="ECO:0000256" key="4">
    <source>
        <dbReference type="ARBA" id="ARBA00022840"/>
    </source>
</evidence>
<dbReference type="InterPro" id="IPR008271">
    <property type="entry name" value="Ser/Thr_kinase_AS"/>
</dbReference>
<feature type="compositionally biased region" description="Basic and acidic residues" evidence="6">
    <location>
        <begin position="213"/>
        <end position="222"/>
    </location>
</feature>
<dbReference type="SUPFAM" id="SSF56112">
    <property type="entry name" value="Protein kinase-like (PK-like)"/>
    <property type="match status" value="1"/>
</dbReference>
<keyword evidence="7" id="KW-1133">Transmembrane helix</keyword>
<dbReference type="PROSITE" id="PS00108">
    <property type="entry name" value="PROTEIN_KINASE_ST"/>
    <property type="match status" value="1"/>
</dbReference>
<sequence length="532" mass="59502">MSQSTEATIPFSEGDIEYCVRAAAATKEYCDLAAVIPSPKPDAFVRLHDFETEHLDCRILILSHGAGSLRATGGHWVTVHPKLPPDGAIASRRCMAISQSNISAGCRIVSPVPCGLRNDDNTESILVTNYSDTTLQVKLLNASDNDDQRYQHFFLRQRDVLEMQPGVWELTSGAPTTLQLQVFPRKWSLFLARPLPSKTCTKAGTKRRRERPPRREETDRQKTPEFNIVRPLVSLTELSDGEMALAESCLHAFSLFRMRSISDTRAARLFEAKHSAFPDQIVVVKALRLMPGEGAASRAVAWKREYQAHVQIKCKHIVELLGGEIELGALFLRRVDARDLGKSEWCNRGGDWRFKGTCADAKRVLQHMASALRYLHDSNIVHNDVKPANILYHREKGAMLVDFGLATRLGSAASTGGTPWYLPPEFLSRKQRGAPADVFALGIVMAYLFGCIAIPDSERQAKMWFIAQVHGSSMSPAAKAMTDWLRIVNEVRRNLQDNNDPAHRLVLRMLTQRPKDRITAWDLDAKISAART</sequence>
<protein>
    <submittedName>
        <fullName evidence="9">Serine/threonine-protein kinase PLK4</fullName>
    </submittedName>
</protein>
<dbReference type="SMART" id="SM00220">
    <property type="entry name" value="S_TKc"/>
    <property type="match status" value="1"/>
</dbReference>
<name>A0A8H3WKV3_9PEZI</name>
<accession>A0A8H3WKV3</accession>
<dbReference type="PANTHER" id="PTHR11042:SF190">
    <property type="entry name" value="MITOSIS INHIBITOR PROTEIN KINASE MIK1"/>
    <property type="match status" value="1"/>
</dbReference>
<feature type="domain" description="Protein kinase" evidence="8">
    <location>
        <begin position="255"/>
        <end position="527"/>
    </location>
</feature>
<dbReference type="InterPro" id="IPR011009">
    <property type="entry name" value="Kinase-like_dom_sf"/>
</dbReference>
<gene>
    <name evidence="9" type="ORF">GQ607_002390</name>
</gene>
<evidence type="ECO:0000259" key="8">
    <source>
        <dbReference type="PROSITE" id="PS50011"/>
    </source>
</evidence>
<feature type="transmembrane region" description="Helical" evidence="7">
    <location>
        <begin position="438"/>
        <end position="455"/>
    </location>
</feature>
<dbReference type="PANTHER" id="PTHR11042">
    <property type="entry name" value="EUKARYOTIC TRANSLATION INITIATION FACTOR 2-ALPHA KINASE EIF2-ALPHA KINASE -RELATED"/>
    <property type="match status" value="1"/>
</dbReference>
<keyword evidence="10" id="KW-1185">Reference proteome</keyword>
<dbReference type="Pfam" id="PF00069">
    <property type="entry name" value="Pkinase"/>
    <property type="match status" value="1"/>
</dbReference>
<dbReference type="InterPro" id="IPR050339">
    <property type="entry name" value="CC_SR_Kinase"/>
</dbReference>
<keyword evidence="1" id="KW-0808">Transferase</keyword>
<evidence type="ECO:0000313" key="9">
    <source>
        <dbReference type="EMBL" id="KAF0330511.1"/>
    </source>
</evidence>
<dbReference type="GO" id="GO:0004672">
    <property type="term" value="F:protein kinase activity"/>
    <property type="evidence" value="ECO:0007669"/>
    <property type="project" value="InterPro"/>
</dbReference>
<dbReference type="AlphaFoldDB" id="A0A8H3WKV3"/>
<dbReference type="InterPro" id="IPR000719">
    <property type="entry name" value="Prot_kinase_dom"/>
</dbReference>
<evidence type="ECO:0000313" key="10">
    <source>
        <dbReference type="Proteomes" id="UP000434172"/>
    </source>
</evidence>
<keyword evidence="3 9" id="KW-0418">Kinase</keyword>
<comment type="caution">
    <text evidence="9">The sequence shown here is derived from an EMBL/GenBank/DDBJ whole genome shotgun (WGS) entry which is preliminary data.</text>
</comment>
<evidence type="ECO:0000256" key="3">
    <source>
        <dbReference type="ARBA" id="ARBA00022777"/>
    </source>
</evidence>
<dbReference type="OrthoDB" id="1668230at2759"/>
<dbReference type="GO" id="GO:0005524">
    <property type="term" value="F:ATP binding"/>
    <property type="evidence" value="ECO:0007669"/>
    <property type="project" value="UniProtKB-KW"/>
</dbReference>
<keyword evidence="4" id="KW-0067">ATP-binding</keyword>
<evidence type="ECO:0000256" key="1">
    <source>
        <dbReference type="ARBA" id="ARBA00022679"/>
    </source>
</evidence>
<dbReference type="GO" id="GO:0005634">
    <property type="term" value="C:nucleus"/>
    <property type="evidence" value="ECO:0007669"/>
    <property type="project" value="TreeGrafter"/>
</dbReference>
<feature type="region of interest" description="Disordered" evidence="6">
    <location>
        <begin position="199"/>
        <end position="222"/>
    </location>
</feature>
<proteinExistence type="inferred from homology"/>
<dbReference type="EMBL" id="WOWK01000007">
    <property type="protein sequence ID" value="KAF0330511.1"/>
    <property type="molecule type" value="Genomic_DNA"/>
</dbReference>
<keyword evidence="2" id="KW-0547">Nucleotide-binding</keyword>
<comment type="similarity">
    <text evidence="5">Belongs to the protein kinase superfamily. Ser/Thr protein kinase family. GCN2 subfamily.</text>
</comment>
<dbReference type="PROSITE" id="PS50011">
    <property type="entry name" value="PROTEIN_KINASE_DOM"/>
    <property type="match status" value="1"/>
</dbReference>
<reference evidence="9 10" key="1">
    <citation type="submission" date="2019-12" db="EMBL/GenBank/DDBJ databases">
        <title>A genome sequence resource for the geographically widespread anthracnose pathogen Colletotrichum asianum.</title>
        <authorList>
            <person name="Meng Y."/>
        </authorList>
    </citation>
    <scope>NUCLEOTIDE SEQUENCE [LARGE SCALE GENOMIC DNA]</scope>
    <source>
        <strain evidence="9 10">ICMP 18580</strain>
    </source>
</reference>
<keyword evidence="7" id="KW-0472">Membrane</keyword>